<dbReference type="InterPro" id="IPR050570">
    <property type="entry name" value="Cell_wall_metabolism_enzyme"/>
</dbReference>
<dbReference type="Gene3D" id="6.10.250.3150">
    <property type="match status" value="1"/>
</dbReference>
<keyword evidence="6" id="KW-1185">Reference proteome</keyword>
<feature type="domain" description="M23ase beta-sheet core" evidence="3">
    <location>
        <begin position="286"/>
        <end position="374"/>
    </location>
</feature>
<organism evidence="5 6">
    <name type="scientific">Alicyclobacillus cellulosilyticus</name>
    <dbReference type="NCBI Taxonomy" id="1003997"/>
    <lineage>
        <taxon>Bacteria</taxon>
        <taxon>Bacillati</taxon>
        <taxon>Bacillota</taxon>
        <taxon>Bacilli</taxon>
        <taxon>Bacillales</taxon>
        <taxon>Alicyclobacillaceae</taxon>
        <taxon>Alicyclobacillus</taxon>
    </lineage>
</organism>
<reference evidence="5" key="1">
    <citation type="journal article" date="2014" name="Int. J. Syst. Evol. Microbiol.">
        <title>Complete genome sequence of Corynebacterium casei LMG S-19264T (=DSM 44701T), isolated from a smear-ripened cheese.</title>
        <authorList>
            <consortium name="US DOE Joint Genome Institute (JGI-PGF)"/>
            <person name="Walter F."/>
            <person name="Albersmeier A."/>
            <person name="Kalinowski J."/>
            <person name="Ruckert C."/>
        </authorList>
    </citation>
    <scope>NUCLEOTIDE SEQUENCE</scope>
    <source>
        <strain evidence="5">JCM 18487</strain>
    </source>
</reference>
<evidence type="ECO:0000313" key="6">
    <source>
        <dbReference type="Proteomes" id="UP000637695"/>
    </source>
</evidence>
<evidence type="ECO:0000259" key="3">
    <source>
        <dbReference type="Pfam" id="PF01551"/>
    </source>
</evidence>
<dbReference type="SUPFAM" id="SSF51261">
    <property type="entry name" value="Duplicated hybrid motif"/>
    <property type="match status" value="1"/>
</dbReference>
<dbReference type="PANTHER" id="PTHR21666">
    <property type="entry name" value="PEPTIDASE-RELATED"/>
    <property type="match status" value="1"/>
</dbReference>
<dbReference type="CDD" id="cd12797">
    <property type="entry name" value="M23_peptidase"/>
    <property type="match status" value="1"/>
</dbReference>
<evidence type="ECO:0000256" key="2">
    <source>
        <dbReference type="SAM" id="Coils"/>
    </source>
</evidence>
<dbReference type="EMBL" id="BMOY01000030">
    <property type="protein sequence ID" value="GGJ09775.1"/>
    <property type="molecule type" value="Genomic_DNA"/>
</dbReference>
<protein>
    <submittedName>
        <fullName evidence="5">Peptidase M23</fullName>
    </submittedName>
</protein>
<accession>A0A917KF10</accession>
<keyword evidence="1" id="KW-0732">Signal</keyword>
<dbReference type="InterPro" id="IPR016047">
    <property type="entry name" value="M23ase_b-sheet_dom"/>
</dbReference>
<evidence type="ECO:0000256" key="1">
    <source>
        <dbReference type="ARBA" id="ARBA00022729"/>
    </source>
</evidence>
<dbReference type="Proteomes" id="UP000637695">
    <property type="component" value="Unassembled WGS sequence"/>
</dbReference>
<name>A0A917KF10_9BACL</name>
<dbReference type="Pfam" id="PF24568">
    <property type="entry name" value="CC_PcsB"/>
    <property type="match status" value="1"/>
</dbReference>
<evidence type="ECO:0000313" key="5">
    <source>
        <dbReference type="EMBL" id="GGJ09775.1"/>
    </source>
</evidence>
<dbReference type="Gene3D" id="2.70.70.10">
    <property type="entry name" value="Glucose Permease (Domain IIA)"/>
    <property type="match status" value="1"/>
</dbReference>
<feature type="coiled-coil region" evidence="2">
    <location>
        <begin position="36"/>
        <end position="91"/>
    </location>
</feature>
<reference evidence="5" key="2">
    <citation type="submission" date="2020-09" db="EMBL/GenBank/DDBJ databases">
        <authorList>
            <person name="Sun Q."/>
            <person name="Ohkuma M."/>
        </authorList>
    </citation>
    <scope>NUCLEOTIDE SEQUENCE</scope>
    <source>
        <strain evidence="5">JCM 18487</strain>
    </source>
</reference>
<evidence type="ECO:0000259" key="4">
    <source>
        <dbReference type="Pfam" id="PF24568"/>
    </source>
</evidence>
<sequence>MRWNPRQAGLRAFGLALAAALWVPWLDAPPSYADKLTEAKQKMQALEAQKVQTLNHLQSLKAQQRQLEAQIVQIEHQIDDLNRSIASTRLEIYRRNLAIARVKRQIARTEAHIAQQYGVLQRRLRVMYMAGQASYLDVLFSATSFADFLDRMQLLSMIAAEDRQVLDEIQAAKRRLEANRSELVRQQQAARHVYVALINKQTQVQMAERRERRLLADVKDQQRQEEIALQNETSAMQNLKALIQQLQSEVGTYTGPSDGWVWPVPGYHTISSGYGWRTWSDGTREFHNGIDIPAPIGTPIVAATGGKVLYAGPASGFGDWIVIESANGLFEIYGHMYAWEIKVKPGEIVHAGQQIAGVGSNGFSTGPHLHFTIATGFDSSGYPVSVDPTKYVGG</sequence>
<keyword evidence="2" id="KW-0175">Coiled coil</keyword>
<dbReference type="GO" id="GO:0004222">
    <property type="term" value="F:metalloendopeptidase activity"/>
    <property type="evidence" value="ECO:0007669"/>
    <property type="project" value="TreeGrafter"/>
</dbReference>
<dbReference type="InterPro" id="IPR057309">
    <property type="entry name" value="PcsB_CC"/>
</dbReference>
<dbReference type="InterPro" id="IPR011055">
    <property type="entry name" value="Dup_hybrid_motif"/>
</dbReference>
<dbReference type="Pfam" id="PF01551">
    <property type="entry name" value="Peptidase_M23"/>
    <property type="match status" value="1"/>
</dbReference>
<gene>
    <name evidence="5" type="ORF">GCM10010885_18610</name>
</gene>
<dbReference type="PANTHER" id="PTHR21666:SF270">
    <property type="entry name" value="MUREIN HYDROLASE ACTIVATOR ENVC"/>
    <property type="match status" value="1"/>
</dbReference>
<feature type="coiled-coil region" evidence="2">
    <location>
        <begin position="159"/>
        <end position="249"/>
    </location>
</feature>
<comment type="caution">
    <text evidence="5">The sequence shown here is derived from an EMBL/GenBank/DDBJ whole genome shotgun (WGS) entry which is preliminary data.</text>
</comment>
<feature type="domain" description="Peptidoglycan hydrolase PcsB coiled-coil" evidence="4">
    <location>
        <begin position="106"/>
        <end position="178"/>
    </location>
</feature>
<proteinExistence type="predicted"/>
<dbReference type="AlphaFoldDB" id="A0A917KF10"/>